<dbReference type="KEGG" id="cput:CONPUDRAFT_156751"/>
<evidence type="ECO:0000313" key="4">
    <source>
        <dbReference type="Proteomes" id="UP000053558"/>
    </source>
</evidence>
<feature type="region of interest" description="Disordered" evidence="1">
    <location>
        <begin position="1"/>
        <end position="99"/>
    </location>
</feature>
<feature type="compositionally biased region" description="Low complexity" evidence="1">
    <location>
        <begin position="30"/>
        <end position="50"/>
    </location>
</feature>
<dbReference type="Gene3D" id="3.40.970.10">
    <property type="entry name" value="Ribonuclease H1, N-terminal domain"/>
    <property type="match status" value="1"/>
</dbReference>
<evidence type="ECO:0000259" key="2">
    <source>
        <dbReference type="Pfam" id="PF01693"/>
    </source>
</evidence>
<dbReference type="AlphaFoldDB" id="A0A5M3MET4"/>
<protein>
    <recommendedName>
        <fullName evidence="2">Ribonuclease H1 N-terminal domain-containing protein</fullName>
    </recommendedName>
</protein>
<gene>
    <name evidence="3" type="ORF">CONPUDRAFT_156751</name>
</gene>
<sequence length="258" mass="28782">MVTVSEASRPSTPTTSETTASPPITPPATPIATRINTTTRSTTTTPTYTRTTHKTEEKITWYTTSPPPRLPSIRASFASSISSSTPPCTPTPSRRSLLSEPEQRLKGEATIKVDSRVYRERLGPNDPPSTGPIPHPDDLMEAQDNEHIQGYYVVFKGQQVGIFYLWSDADARVTGIRYGSQHGFPTFDAAKKQYRHHWNLGTLRAWPRAGGPFCPRRQSERESPSPIEGDEHWRGEDDIAHLLQFLNLQDNQEVEGGE</sequence>
<feature type="compositionally biased region" description="Low complexity" evidence="1">
    <location>
        <begin position="9"/>
        <end position="22"/>
    </location>
</feature>
<proteinExistence type="predicted"/>
<dbReference type="OrthoDB" id="2676387at2759"/>
<evidence type="ECO:0000256" key="1">
    <source>
        <dbReference type="SAM" id="MobiDB-lite"/>
    </source>
</evidence>
<dbReference type="InterPro" id="IPR037056">
    <property type="entry name" value="RNase_H1_N_sf"/>
</dbReference>
<feature type="compositionally biased region" description="Low complexity" evidence="1">
    <location>
        <begin position="71"/>
        <end position="96"/>
    </location>
</feature>
<evidence type="ECO:0000313" key="3">
    <source>
        <dbReference type="EMBL" id="EIW77526.1"/>
    </source>
</evidence>
<dbReference type="InterPro" id="IPR009027">
    <property type="entry name" value="Ribosomal_bL9/RNase_H1_N"/>
</dbReference>
<organism evidence="3 4">
    <name type="scientific">Coniophora puteana (strain RWD-64-598)</name>
    <name type="common">Brown rot fungus</name>
    <dbReference type="NCBI Taxonomy" id="741705"/>
    <lineage>
        <taxon>Eukaryota</taxon>
        <taxon>Fungi</taxon>
        <taxon>Dikarya</taxon>
        <taxon>Basidiomycota</taxon>
        <taxon>Agaricomycotina</taxon>
        <taxon>Agaricomycetes</taxon>
        <taxon>Agaricomycetidae</taxon>
        <taxon>Boletales</taxon>
        <taxon>Coniophorineae</taxon>
        <taxon>Coniophoraceae</taxon>
        <taxon>Coniophora</taxon>
    </lineage>
</organism>
<dbReference type="RefSeq" id="XP_007771962.1">
    <property type="nucleotide sequence ID" value="XM_007773772.1"/>
</dbReference>
<keyword evidence="4" id="KW-1185">Reference proteome</keyword>
<feature type="domain" description="Ribonuclease H1 N-terminal" evidence="2">
    <location>
        <begin position="151"/>
        <end position="191"/>
    </location>
</feature>
<feature type="region of interest" description="Disordered" evidence="1">
    <location>
        <begin position="211"/>
        <end position="233"/>
    </location>
</feature>
<dbReference type="GeneID" id="19203620"/>
<comment type="caution">
    <text evidence="3">The sequence shown here is derived from an EMBL/GenBank/DDBJ whole genome shotgun (WGS) entry which is preliminary data.</text>
</comment>
<dbReference type="SUPFAM" id="SSF55658">
    <property type="entry name" value="L9 N-domain-like"/>
    <property type="match status" value="1"/>
</dbReference>
<feature type="compositionally biased region" description="Basic and acidic residues" evidence="1">
    <location>
        <begin position="217"/>
        <end position="233"/>
    </location>
</feature>
<accession>A0A5M3MET4</accession>
<dbReference type="Pfam" id="PF01693">
    <property type="entry name" value="Cauli_VI"/>
    <property type="match status" value="1"/>
</dbReference>
<dbReference type="EMBL" id="JH711583">
    <property type="protein sequence ID" value="EIW77526.1"/>
    <property type="molecule type" value="Genomic_DNA"/>
</dbReference>
<dbReference type="InterPro" id="IPR011320">
    <property type="entry name" value="RNase_H1_N"/>
</dbReference>
<name>A0A5M3MET4_CONPW</name>
<dbReference type="Proteomes" id="UP000053558">
    <property type="component" value="Unassembled WGS sequence"/>
</dbReference>
<reference evidence="4" key="1">
    <citation type="journal article" date="2012" name="Science">
        <title>The Paleozoic origin of enzymatic lignin decomposition reconstructed from 31 fungal genomes.</title>
        <authorList>
            <person name="Floudas D."/>
            <person name="Binder M."/>
            <person name="Riley R."/>
            <person name="Barry K."/>
            <person name="Blanchette R.A."/>
            <person name="Henrissat B."/>
            <person name="Martinez A.T."/>
            <person name="Otillar R."/>
            <person name="Spatafora J.W."/>
            <person name="Yadav J.S."/>
            <person name="Aerts A."/>
            <person name="Benoit I."/>
            <person name="Boyd A."/>
            <person name="Carlson A."/>
            <person name="Copeland A."/>
            <person name="Coutinho P.M."/>
            <person name="de Vries R.P."/>
            <person name="Ferreira P."/>
            <person name="Findley K."/>
            <person name="Foster B."/>
            <person name="Gaskell J."/>
            <person name="Glotzer D."/>
            <person name="Gorecki P."/>
            <person name="Heitman J."/>
            <person name="Hesse C."/>
            <person name="Hori C."/>
            <person name="Igarashi K."/>
            <person name="Jurgens J.A."/>
            <person name="Kallen N."/>
            <person name="Kersten P."/>
            <person name="Kohler A."/>
            <person name="Kuees U."/>
            <person name="Kumar T.K.A."/>
            <person name="Kuo A."/>
            <person name="LaButti K."/>
            <person name="Larrondo L.F."/>
            <person name="Lindquist E."/>
            <person name="Ling A."/>
            <person name="Lombard V."/>
            <person name="Lucas S."/>
            <person name="Lundell T."/>
            <person name="Martin R."/>
            <person name="McLaughlin D.J."/>
            <person name="Morgenstern I."/>
            <person name="Morin E."/>
            <person name="Murat C."/>
            <person name="Nagy L.G."/>
            <person name="Nolan M."/>
            <person name="Ohm R.A."/>
            <person name="Patyshakuliyeva A."/>
            <person name="Rokas A."/>
            <person name="Ruiz-Duenas F.J."/>
            <person name="Sabat G."/>
            <person name="Salamov A."/>
            <person name="Samejima M."/>
            <person name="Schmutz J."/>
            <person name="Slot J.C."/>
            <person name="St John F."/>
            <person name="Stenlid J."/>
            <person name="Sun H."/>
            <person name="Sun S."/>
            <person name="Syed K."/>
            <person name="Tsang A."/>
            <person name="Wiebenga A."/>
            <person name="Young D."/>
            <person name="Pisabarro A."/>
            <person name="Eastwood D.C."/>
            <person name="Martin F."/>
            <person name="Cullen D."/>
            <person name="Grigoriev I.V."/>
            <person name="Hibbett D.S."/>
        </authorList>
    </citation>
    <scope>NUCLEOTIDE SEQUENCE [LARGE SCALE GENOMIC DNA]</scope>
    <source>
        <strain evidence="4">RWD-64-598 SS2</strain>
    </source>
</reference>